<reference evidence="1 2" key="1">
    <citation type="submission" date="2014-02" db="EMBL/GenBank/DDBJ databases">
        <title>Expanding our view of genomic diversity in Candidatus Accumulibacter clades.</title>
        <authorList>
            <person name="Skennerton C.T."/>
            <person name="Barr J.J."/>
            <person name="Slater F.R."/>
            <person name="Bond P.L."/>
            <person name="Tyson G.W."/>
        </authorList>
    </citation>
    <scope>NUCLEOTIDE SEQUENCE [LARGE SCALE GENOMIC DNA]</scope>
    <source>
        <strain evidence="2">BA-91</strain>
    </source>
</reference>
<protein>
    <submittedName>
        <fullName evidence="1">Uncharacterized protein</fullName>
    </submittedName>
</protein>
<dbReference type="Proteomes" id="UP000020077">
    <property type="component" value="Unassembled WGS sequence"/>
</dbReference>
<sequence length="288" mass="32507">MQDAVDPETHDADFASGLDMDVAGALVESILPEPVDNVDDMLVIGIELAIGTTEFYQLFERRQVAGRATELGSLLDRARKIVELDQITRDVDRVGDHPADFLLANRLDLLLPVPQKRLGRRHHDFTRRYLNRQHPEAGCVGTRHHFGHRSEIDLQGVDVLVLEANPARQPLAEIFESQWPMRLFLRLPFLIGNDHQRMGHQTLEATLLEQGIGVGRADQVIFKQALKDFRQRQAMFMNGVDGCLGHLQCSRRMCRYYRRIGNASSMENSTLPAQEILEGAPSPSTLKI</sequence>
<evidence type="ECO:0000313" key="2">
    <source>
        <dbReference type="Proteomes" id="UP000020077"/>
    </source>
</evidence>
<name>A0A080M506_9PROT</name>
<dbReference type="AlphaFoldDB" id="A0A080M506"/>
<comment type="caution">
    <text evidence="1">The sequence shown here is derived from an EMBL/GenBank/DDBJ whole genome shotgun (WGS) entry which is preliminary data.</text>
</comment>
<evidence type="ECO:0000313" key="1">
    <source>
        <dbReference type="EMBL" id="KFB72134.1"/>
    </source>
</evidence>
<accession>A0A080M506</accession>
<gene>
    <name evidence="1" type="ORF">AW09_002689</name>
</gene>
<dbReference type="EMBL" id="JDVG02000435">
    <property type="protein sequence ID" value="KFB72134.1"/>
    <property type="molecule type" value="Genomic_DNA"/>
</dbReference>
<proteinExistence type="predicted"/>
<organism evidence="1 2">
    <name type="scientific">Candidatus Accumulibacter phosphatis</name>
    <dbReference type="NCBI Taxonomy" id="327160"/>
    <lineage>
        <taxon>Bacteria</taxon>
        <taxon>Pseudomonadati</taxon>
        <taxon>Pseudomonadota</taxon>
        <taxon>Betaproteobacteria</taxon>
        <taxon>Candidatus Accumulibacter</taxon>
    </lineage>
</organism>